<dbReference type="InterPro" id="IPR010998">
    <property type="entry name" value="Integrase_recombinase_N"/>
</dbReference>
<sequence>MNLHAVGLPLRVINTIQSARATSTRTLYDLKWRVFEKWCEEKHVVSFQCSGAEVLCFLQEMLDKGRAFSTIKEESRLNALCPVRALRVYVDRTKGFRKSNQLFVSWASTHRGKPVSRQRLSHWLVEAISRAYEYSGLQVPDGLWAHSTRGMATSWALFRGVSVQDICAAASWATPHTFVRFYRLDVTAPSVAHSVLSVGSPRVQIVLLGCSLNHYRGWLRSIMQSGSGPYPIVRYRAKFDRERRVTYVNPVL</sequence>
<dbReference type="SUPFAM" id="SSF56349">
    <property type="entry name" value="DNA breaking-rejoining enzymes"/>
    <property type="match status" value="1"/>
</dbReference>
<accession>A0A9Q1GAR5</accession>
<keyword evidence="3" id="KW-1185">Reference proteome</keyword>
<evidence type="ECO:0000313" key="3">
    <source>
        <dbReference type="Proteomes" id="UP001152622"/>
    </source>
</evidence>
<dbReference type="PANTHER" id="PTHR35617">
    <property type="entry name" value="PHAGE_INTEGRASE DOMAIN-CONTAINING PROTEIN"/>
    <property type="match status" value="1"/>
</dbReference>
<dbReference type="PANTHER" id="PTHR35617:SF3">
    <property type="entry name" value="CORE-BINDING (CB) DOMAIN-CONTAINING PROTEIN"/>
    <property type="match status" value="1"/>
</dbReference>
<name>A0A9Q1GAR5_SYNKA</name>
<dbReference type="SUPFAM" id="SSF47823">
    <property type="entry name" value="lambda integrase-like, N-terminal domain"/>
    <property type="match status" value="1"/>
</dbReference>
<evidence type="ECO:0008006" key="4">
    <source>
        <dbReference type="Google" id="ProtNLM"/>
    </source>
</evidence>
<dbReference type="Gene3D" id="1.10.150.130">
    <property type="match status" value="1"/>
</dbReference>
<reference evidence="2" key="1">
    <citation type="journal article" date="2023" name="Science">
        <title>Genome structures resolve the early diversification of teleost fishes.</title>
        <authorList>
            <person name="Parey E."/>
            <person name="Louis A."/>
            <person name="Montfort J."/>
            <person name="Bouchez O."/>
            <person name="Roques C."/>
            <person name="Iampietro C."/>
            <person name="Lluch J."/>
            <person name="Castinel A."/>
            <person name="Donnadieu C."/>
            <person name="Desvignes T."/>
            <person name="Floi Bucao C."/>
            <person name="Jouanno E."/>
            <person name="Wen M."/>
            <person name="Mejri S."/>
            <person name="Dirks R."/>
            <person name="Jansen H."/>
            <person name="Henkel C."/>
            <person name="Chen W.J."/>
            <person name="Zahm M."/>
            <person name="Cabau C."/>
            <person name="Klopp C."/>
            <person name="Thompson A.W."/>
            <person name="Robinson-Rechavi M."/>
            <person name="Braasch I."/>
            <person name="Lecointre G."/>
            <person name="Bobe J."/>
            <person name="Postlethwait J.H."/>
            <person name="Berthelot C."/>
            <person name="Roest Crollius H."/>
            <person name="Guiguen Y."/>
        </authorList>
    </citation>
    <scope>NUCLEOTIDE SEQUENCE</scope>
    <source>
        <strain evidence="2">WJC10195</strain>
    </source>
</reference>
<protein>
    <recommendedName>
        <fullName evidence="4">Tyr recombinase domain-containing protein</fullName>
    </recommendedName>
</protein>
<proteinExistence type="predicted"/>
<evidence type="ECO:0000256" key="1">
    <source>
        <dbReference type="ARBA" id="ARBA00023125"/>
    </source>
</evidence>
<dbReference type="OrthoDB" id="8954815at2759"/>
<gene>
    <name evidence="2" type="ORF">SKAU_G00014670</name>
</gene>
<evidence type="ECO:0000313" key="2">
    <source>
        <dbReference type="EMBL" id="KAJ8380689.1"/>
    </source>
</evidence>
<keyword evidence="1" id="KW-0238">DNA-binding</keyword>
<organism evidence="2 3">
    <name type="scientific">Synaphobranchus kaupii</name>
    <name type="common">Kaup's arrowtooth eel</name>
    <dbReference type="NCBI Taxonomy" id="118154"/>
    <lineage>
        <taxon>Eukaryota</taxon>
        <taxon>Metazoa</taxon>
        <taxon>Chordata</taxon>
        <taxon>Craniata</taxon>
        <taxon>Vertebrata</taxon>
        <taxon>Euteleostomi</taxon>
        <taxon>Actinopterygii</taxon>
        <taxon>Neopterygii</taxon>
        <taxon>Teleostei</taxon>
        <taxon>Anguilliformes</taxon>
        <taxon>Synaphobranchidae</taxon>
        <taxon>Synaphobranchus</taxon>
    </lineage>
</organism>
<dbReference type="AlphaFoldDB" id="A0A9Q1GAR5"/>
<dbReference type="Proteomes" id="UP001152622">
    <property type="component" value="Chromosome 1"/>
</dbReference>
<dbReference type="EMBL" id="JAINUF010000001">
    <property type="protein sequence ID" value="KAJ8380689.1"/>
    <property type="molecule type" value="Genomic_DNA"/>
</dbReference>
<dbReference type="GO" id="GO:0003677">
    <property type="term" value="F:DNA binding"/>
    <property type="evidence" value="ECO:0007669"/>
    <property type="project" value="UniProtKB-KW"/>
</dbReference>
<comment type="caution">
    <text evidence="2">The sequence shown here is derived from an EMBL/GenBank/DDBJ whole genome shotgun (WGS) entry which is preliminary data.</text>
</comment>
<dbReference type="InterPro" id="IPR011010">
    <property type="entry name" value="DNA_brk_join_enz"/>
</dbReference>